<feature type="chain" id="PRO_5023033476" description="DUF4832 domain-containing protein" evidence="1">
    <location>
        <begin position="26"/>
        <end position="452"/>
    </location>
</feature>
<reference evidence="4 5" key="1">
    <citation type="submission" date="2019-02" db="EMBL/GenBank/DDBJ databases">
        <title>Deep-cultivation of Planctomycetes and their phenomic and genomic characterization uncovers novel biology.</title>
        <authorList>
            <person name="Wiegand S."/>
            <person name="Jogler M."/>
            <person name="Boedeker C."/>
            <person name="Pinto D."/>
            <person name="Vollmers J."/>
            <person name="Rivas-Marin E."/>
            <person name="Kohn T."/>
            <person name="Peeters S.H."/>
            <person name="Heuer A."/>
            <person name="Rast P."/>
            <person name="Oberbeckmann S."/>
            <person name="Bunk B."/>
            <person name="Jeske O."/>
            <person name="Meyerdierks A."/>
            <person name="Storesund J.E."/>
            <person name="Kallscheuer N."/>
            <person name="Luecker S."/>
            <person name="Lage O.M."/>
            <person name="Pohl T."/>
            <person name="Merkel B.J."/>
            <person name="Hornburger P."/>
            <person name="Mueller R.-W."/>
            <person name="Bruemmer F."/>
            <person name="Labrenz M."/>
            <person name="Spormann A.M."/>
            <person name="Op Den Camp H."/>
            <person name="Overmann J."/>
            <person name="Amann R."/>
            <person name="Jetten M.S.M."/>
            <person name="Mascher T."/>
            <person name="Medema M.H."/>
            <person name="Devos D.P."/>
            <person name="Kaster A.-K."/>
            <person name="Ovreas L."/>
            <person name="Rohde M."/>
            <person name="Galperin M.Y."/>
            <person name="Jogler C."/>
        </authorList>
    </citation>
    <scope>NUCLEOTIDE SEQUENCE [LARGE SCALE GENOMIC DNA]</scope>
    <source>
        <strain evidence="4 5">Pla123a</strain>
    </source>
</reference>
<evidence type="ECO:0000259" key="2">
    <source>
        <dbReference type="Pfam" id="PF16116"/>
    </source>
</evidence>
<protein>
    <recommendedName>
        <fullName evidence="6">DUF4832 domain-containing protein</fullName>
    </recommendedName>
</protein>
<accession>A0A5C5YTU6</accession>
<dbReference type="Proteomes" id="UP000318478">
    <property type="component" value="Unassembled WGS sequence"/>
</dbReference>
<dbReference type="RefSeq" id="WP_146584862.1">
    <property type="nucleotide sequence ID" value="NZ_SJPO01000002.1"/>
</dbReference>
<evidence type="ECO:0000259" key="3">
    <source>
        <dbReference type="Pfam" id="PF16173"/>
    </source>
</evidence>
<feature type="domain" description="DUF4832" evidence="2">
    <location>
        <begin position="228"/>
        <end position="431"/>
    </location>
</feature>
<feature type="domain" description="DUF4874" evidence="3">
    <location>
        <begin position="45"/>
        <end position="203"/>
    </location>
</feature>
<evidence type="ECO:0000313" key="5">
    <source>
        <dbReference type="Proteomes" id="UP000318478"/>
    </source>
</evidence>
<feature type="signal peptide" evidence="1">
    <location>
        <begin position="1"/>
        <end position="25"/>
    </location>
</feature>
<comment type="caution">
    <text evidence="4">The sequence shown here is derived from an EMBL/GenBank/DDBJ whole genome shotgun (WGS) entry which is preliminary data.</text>
</comment>
<dbReference type="Pfam" id="PF16116">
    <property type="entry name" value="DUF4832"/>
    <property type="match status" value="1"/>
</dbReference>
<evidence type="ECO:0000256" key="1">
    <source>
        <dbReference type="SAM" id="SignalP"/>
    </source>
</evidence>
<dbReference type="InterPro" id="IPR032379">
    <property type="entry name" value="DUF4874"/>
</dbReference>
<keyword evidence="1" id="KW-0732">Signal</keyword>
<organism evidence="4 5">
    <name type="scientific">Posidoniimonas polymericola</name>
    <dbReference type="NCBI Taxonomy" id="2528002"/>
    <lineage>
        <taxon>Bacteria</taxon>
        <taxon>Pseudomonadati</taxon>
        <taxon>Planctomycetota</taxon>
        <taxon>Planctomycetia</taxon>
        <taxon>Pirellulales</taxon>
        <taxon>Lacipirellulaceae</taxon>
        <taxon>Posidoniimonas</taxon>
    </lineage>
</organism>
<keyword evidence="5" id="KW-1185">Reference proteome</keyword>
<evidence type="ECO:0008006" key="6">
    <source>
        <dbReference type="Google" id="ProtNLM"/>
    </source>
</evidence>
<evidence type="ECO:0000313" key="4">
    <source>
        <dbReference type="EMBL" id="TWT78419.1"/>
    </source>
</evidence>
<dbReference type="InterPro" id="IPR032267">
    <property type="entry name" value="DUF4832"/>
</dbReference>
<sequence precursor="true">MPLRLSSWVLAAAAGASLAFGSMPAAGGAELQEVRFEPSSAELLNPERGFCIQLDTRKRLQPIEPAQFQRARSTGVTLVNRIFYLKDFRDRWLTDRALATIEQDFAAAREHGVKLVPRFAYSSRIGEADASEDVVLRHIRQLKPLLTKNSDVILTLQAGFIGAWGEWHASTNGLDSAGPMRRVAMGLLDALPPDRCIQVRTPKAKQQVVQRPRPLNADRAFDGSPAARIGHHNDCFVADETDVGTYRDDQAAEDREFVATETCFLPMGGETCRNSEYAGGARALRELSAMHWTYLNRSYHRGVLRRWQEQGALTEVRDRLGYRLSITSVQLSKSVAAGGQLRGKIVLINLGWAAPVNPRPLELILANADTEQRFTLPTEVRTWLPGEPIVVEFDLSLDSQLETGAYHALLSLPDPAPKLRDDPRYAIRLANDDLWEPETGRHLLPVTVGIGR</sequence>
<name>A0A5C5YTU6_9BACT</name>
<dbReference type="AlphaFoldDB" id="A0A5C5YTU6"/>
<dbReference type="OrthoDB" id="9760654at2"/>
<proteinExistence type="predicted"/>
<gene>
    <name evidence="4" type="ORF">Pla123a_12110</name>
</gene>
<dbReference type="Pfam" id="PF16173">
    <property type="entry name" value="DUF4874"/>
    <property type="match status" value="1"/>
</dbReference>
<dbReference type="EMBL" id="SJPO01000002">
    <property type="protein sequence ID" value="TWT78419.1"/>
    <property type="molecule type" value="Genomic_DNA"/>
</dbReference>